<dbReference type="GO" id="GO:0016301">
    <property type="term" value="F:kinase activity"/>
    <property type="evidence" value="ECO:0007669"/>
    <property type="project" value="InterPro"/>
</dbReference>
<dbReference type="InterPro" id="IPR036597">
    <property type="entry name" value="Fido-like_dom_sf"/>
</dbReference>
<dbReference type="Pfam" id="PF02661">
    <property type="entry name" value="Fic"/>
    <property type="match status" value="1"/>
</dbReference>
<proteinExistence type="predicted"/>
<accession>A0A9P6HGZ2</accession>
<name>A0A9P6HGZ2_9AGAM</name>
<dbReference type="InterPro" id="IPR006440">
    <property type="entry name" value="Doc"/>
</dbReference>
<evidence type="ECO:0000259" key="1">
    <source>
        <dbReference type="PROSITE" id="PS51459"/>
    </source>
</evidence>
<dbReference type="SUPFAM" id="SSF140931">
    <property type="entry name" value="Fic-like"/>
    <property type="match status" value="1"/>
</dbReference>
<dbReference type="Gene3D" id="1.20.120.1870">
    <property type="entry name" value="Fic/DOC protein, Fido domain"/>
    <property type="match status" value="1"/>
</dbReference>
<dbReference type="InterPro" id="IPR003812">
    <property type="entry name" value="Fido"/>
</dbReference>
<dbReference type="PANTHER" id="PTHR39426">
    <property type="entry name" value="HOMOLOGY TO DEATH-ON-CURING PROTEIN OF PHAGE P1"/>
    <property type="match status" value="1"/>
</dbReference>
<protein>
    <recommendedName>
        <fullName evidence="1">Fido domain-containing protein</fullName>
    </recommendedName>
</protein>
<dbReference type="InterPro" id="IPR053737">
    <property type="entry name" value="Type_II_TA_Toxin"/>
</dbReference>
<dbReference type="Proteomes" id="UP000736335">
    <property type="component" value="Unassembled WGS sequence"/>
</dbReference>
<evidence type="ECO:0000313" key="3">
    <source>
        <dbReference type="Proteomes" id="UP000736335"/>
    </source>
</evidence>
<dbReference type="PANTHER" id="PTHR39426:SF1">
    <property type="entry name" value="HOMOLOGY TO DEATH-ON-CURING PROTEIN OF PHAGE P1"/>
    <property type="match status" value="1"/>
</dbReference>
<gene>
    <name evidence="2" type="ORF">BJ322DRAFT_675279</name>
</gene>
<dbReference type="PROSITE" id="PS51459">
    <property type="entry name" value="FIDO"/>
    <property type="match status" value="1"/>
</dbReference>
<keyword evidence="3" id="KW-1185">Reference proteome</keyword>
<reference evidence="2" key="1">
    <citation type="journal article" date="2020" name="Nat. Commun.">
        <title>Large-scale genome sequencing of mycorrhizal fungi provides insights into the early evolution of symbiotic traits.</title>
        <authorList>
            <person name="Miyauchi S."/>
            <person name="Kiss E."/>
            <person name="Kuo A."/>
            <person name="Drula E."/>
            <person name="Kohler A."/>
            <person name="Sanchez-Garcia M."/>
            <person name="Morin E."/>
            <person name="Andreopoulos B."/>
            <person name="Barry K.W."/>
            <person name="Bonito G."/>
            <person name="Buee M."/>
            <person name="Carver A."/>
            <person name="Chen C."/>
            <person name="Cichocki N."/>
            <person name="Clum A."/>
            <person name="Culley D."/>
            <person name="Crous P.W."/>
            <person name="Fauchery L."/>
            <person name="Girlanda M."/>
            <person name="Hayes R.D."/>
            <person name="Keri Z."/>
            <person name="LaButti K."/>
            <person name="Lipzen A."/>
            <person name="Lombard V."/>
            <person name="Magnuson J."/>
            <person name="Maillard F."/>
            <person name="Murat C."/>
            <person name="Nolan M."/>
            <person name="Ohm R.A."/>
            <person name="Pangilinan J."/>
            <person name="Pereira M.F."/>
            <person name="Perotto S."/>
            <person name="Peter M."/>
            <person name="Pfister S."/>
            <person name="Riley R."/>
            <person name="Sitrit Y."/>
            <person name="Stielow J.B."/>
            <person name="Szollosi G."/>
            <person name="Zifcakova L."/>
            <person name="Stursova M."/>
            <person name="Spatafora J.W."/>
            <person name="Tedersoo L."/>
            <person name="Vaario L.M."/>
            <person name="Yamada A."/>
            <person name="Yan M."/>
            <person name="Wang P."/>
            <person name="Xu J."/>
            <person name="Bruns T."/>
            <person name="Baldrian P."/>
            <person name="Vilgalys R."/>
            <person name="Dunand C."/>
            <person name="Henrissat B."/>
            <person name="Grigoriev I.V."/>
            <person name="Hibbett D."/>
            <person name="Nagy L.G."/>
            <person name="Martin F.M."/>
        </authorList>
    </citation>
    <scope>NUCLEOTIDE SEQUENCE</scope>
    <source>
        <strain evidence="2">UH-Tt-Lm1</strain>
    </source>
</reference>
<reference evidence="2" key="2">
    <citation type="submission" date="2020-11" db="EMBL/GenBank/DDBJ databases">
        <authorList>
            <consortium name="DOE Joint Genome Institute"/>
            <person name="Kuo A."/>
            <person name="Miyauchi S."/>
            <person name="Kiss E."/>
            <person name="Drula E."/>
            <person name="Kohler A."/>
            <person name="Sanchez-Garcia M."/>
            <person name="Andreopoulos B."/>
            <person name="Barry K.W."/>
            <person name="Bonito G."/>
            <person name="Buee M."/>
            <person name="Carver A."/>
            <person name="Chen C."/>
            <person name="Cichocki N."/>
            <person name="Clum A."/>
            <person name="Culley D."/>
            <person name="Crous P.W."/>
            <person name="Fauchery L."/>
            <person name="Girlanda M."/>
            <person name="Hayes R."/>
            <person name="Keri Z."/>
            <person name="Labutti K."/>
            <person name="Lipzen A."/>
            <person name="Lombard V."/>
            <person name="Magnuson J."/>
            <person name="Maillard F."/>
            <person name="Morin E."/>
            <person name="Murat C."/>
            <person name="Nolan M."/>
            <person name="Ohm R."/>
            <person name="Pangilinan J."/>
            <person name="Pereira M."/>
            <person name="Perotto S."/>
            <person name="Peter M."/>
            <person name="Riley R."/>
            <person name="Sitrit Y."/>
            <person name="Stielow B."/>
            <person name="Szollosi G."/>
            <person name="Zifcakova L."/>
            <person name="Stursova M."/>
            <person name="Spatafora J.W."/>
            <person name="Tedersoo L."/>
            <person name="Vaario L.-M."/>
            <person name="Yamada A."/>
            <person name="Yan M."/>
            <person name="Wang P."/>
            <person name="Xu J."/>
            <person name="Bruns T."/>
            <person name="Baldrian P."/>
            <person name="Vilgalys R."/>
            <person name="Henrissat B."/>
            <person name="Grigoriev I.V."/>
            <person name="Hibbett D."/>
            <person name="Nagy L.G."/>
            <person name="Martin F.M."/>
        </authorList>
    </citation>
    <scope>NUCLEOTIDE SEQUENCE</scope>
    <source>
        <strain evidence="2">UH-Tt-Lm1</strain>
    </source>
</reference>
<comment type="caution">
    <text evidence="2">The sequence shown here is derived from an EMBL/GenBank/DDBJ whole genome shotgun (WGS) entry which is preliminary data.</text>
</comment>
<dbReference type="OrthoDB" id="3049701at2759"/>
<dbReference type="EMBL" id="WIUZ02000005">
    <property type="protein sequence ID" value="KAF9786788.1"/>
    <property type="molecule type" value="Genomic_DNA"/>
</dbReference>
<feature type="domain" description="Fido" evidence="1">
    <location>
        <begin position="1"/>
        <end position="136"/>
    </location>
</feature>
<sequence length="140" mass="15406">MTSRITSEFVKRLNASAIGSRSPIVVNPNGLGSAVARPDTLTYYDPGHSKPRLAAELAWGIIMNHPFADGNKRTAFLAANEFLREKGHSKLFFQREPGEITGNNLEERMRQTIGDAHNRVAKGELNAEGLANVYKDALRS</sequence>
<organism evidence="2 3">
    <name type="scientific">Thelephora terrestris</name>
    <dbReference type="NCBI Taxonomy" id="56493"/>
    <lineage>
        <taxon>Eukaryota</taxon>
        <taxon>Fungi</taxon>
        <taxon>Dikarya</taxon>
        <taxon>Basidiomycota</taxon>
        <taxon>Agaricomycotina</taxon>
        <taxon>Agaricomycetes</taxon>
        <taxon>Thelephorales</taxon>
        <taxon>Thelephoraceae</taxon>
        <taxon>Thelephora</taxon>
    </lineage>
</organism>
<dbReference type="AlphaFoldDB" id="A0A9P6HGZ2"/>
<evidence type="ECO:0000313" key="2">
    <source>
        <dbReference type="EMBL" id="KAF9786788.1"/>
    </source>
</evidence>